<dbReference type="EMBL" id="OU015566">
    <property type="protein sequence ID" value="CAG5105344.1"/>
    <property type="molecule type" value="Genomic_DNA"/>
</dbReference>
<feature type="region of interest" description="Disordered" evidence="2">
    <location>
        <begin position="133"/>
        <end position="162"/>
    </location>
</feature>
<evidence type="ECO:0000313" key="4">
    <source>
        <dbReference type="Proteomes" id="UP001158576"/>
    </source>
</evidence>
<accession>A0ABN7SQE4</accession>
<dbReference type="Proteomes" id="UP001158576">
    <property type="component" value="Chromosome 1"/>
</dbReference>
<reference evidence="3 4" key="1">
    <citation type="submission" date="2021-04" db="EMBL/GenBank/DDBJ databases">
        <authorList>
            <person name="Bliznina A."/>
        </authorList>
    </citation>
    <scope>NUCLEOTIDE SEQUENCE [LARGE SCALE GENOMIC DNA]</scope>
</reference>
<protein>
    <submittedName>
        <fullName evidence="3">Oidioi.mRNA.OKI2018_I69.chr1.g2046.t1.cds</fullName>
    </submittedName>
</protein>
<evidence type="ECO:0000313" key="3">
    <source>
        <dbReference type="EMBL" id="CAG5105344.1"/>
    </source>
</evidence>
<evidence type="ECO:0000256" key="1">
    <source>
        <dbReference type="SAM" id="Coils"/>
    </source>
</evidence>
<name>A0ABN7SQE4_OIKDI</name>
<organism evidence="3 4">
    <name type="scientific">Oikopleura dioica</name>
    <name type="common">Tunicate</name>
    <dbReference type="NCBI Taxonomy" id="34765"/>
    <lineage>
        <taxon>Eukaryota</taxon>
        <taxon>Metazoa</taxon>
        <taxon>Chordata</taxon>
        <taxon>Tunicata</taxon>
        <taxon>Appendicularia</taxon>
        <taxon>Copelata</taxon>
        <taxon>Oikopleuridae</taxon>
        <taxon>Oikopleura</taxon>
    </lineage>
</organism>
<keyword evidence="1" id="KW-0175">Coiled coil</keyword>
<evidence type="ECO:0000256" key="2">
    <source>
        <dbReference type="SAM" id="MobiDB-lite"/>
    </source>
</evidence>
<proteinExistence type="predicted"/>
<keyword evidence="4" id="KW-1185">Reference proteome</keyword>
<sequence length="162" mass="18351">MDKMNDFFTQFKNEMEKALQEKDIEINALKATNESLKNNCEAKDVVIDSQKRQIRKIQDDMKNTMARARGLQLLKEIKDPEGEKLRKEVKKIEDMAVEEENKQLRTELSSLRGFVGNLQGVLQRLMVTDMDGASGSTFEDDFSKRSARPSISSQGSVNSSAS</sequence>
<gene>
    <name evidence="3" type="ORF">OKIOD_LOCUS10811</name>
</gene>
<feature type="coiled-coil region" evidence="1">
    <location>
        <begin position="12"/>
        <end position="102"/>
    </location>
</feature>
<feature type="compositionally biased region" description="Polar residues" evidence="2">
    <location>
        <begin position="149"/>
        <end position="162"/>
    </location>
</feature>